<comment type="caution">
    <text evidence="1">The sequence shown here is derived from an EMBL/GenBank/DDBJ whole genome shotgun (WGS) entry which is preliminary data.</text>
</comment>
<accession>A0A8J5T5D2</accession>
<sequence>MCDPPAPQGNGIVAFYARGPPGEGREYRLLYQTPTAVGPPLRYTYWLYLLGAGAEGQHIGLPMSPGMPSELGAMILGGLPAAFVKPPILFQGSLHWLPIFVQPIQNYKIVVFDTVMEEFRWINSPSLSDAETWAEINQFQLLDINGELALATINSDEWPEGPDAKIQVWVLTDYGSETWELRYTIGPMPPTVVNDHDYDEVRDPPLYLVSRAGASFDLLVPCPYTLLQYDAHWAQRQCYGRPNNWIVGTGYQLEENFVLHPFLTGQGNDENPPFFHFHEL</sequence>
<dbReference type="EMBL" id="JAAALK010000282">
    <property type="protein sequence ID" value="KAG8079857.1"/>
    <property type="molecule type" value="Genomic_DNA"/>
</dbReference>
<reference evidence="1" key="1">
    <citation type="journal article" date="2021" name="bioRxiv">
        <title>Whole Genome Assembly and Annotation of Northern Wild Rice, Zizania palustris L., Supports a Whole Genome Duplication in the Zizania Genus.</title>
        <authorList>
            <person name="Haas M."/>
            <person name="Kono T."/>
            <person name="Macchietto M."/>
            <person name="Millas R."/>
            <person name="McGilp L."/>
            <person name="Shao M."/>
            <person name="Duquette J."/>
            <person name="Hirsch C.N."/>
            <person name="Kimball J."/>
        </authorList>
    </citation>
    <scope>NUCLEOTIDE SEQUENCE</scope>
    <source>
        <tissue evidence="1">Fresh leaf tissue</tissue>
    </source>
</reference>
<evidence type="ECO:0008006" key="3">
    <source>
        <dbReference type="Google" id="ProtNLM"/>
    </source>
</evidence>
<protein>
    <recommendedName>
        <fullName evidence="3">F-box associated domain-containing protein</fullName>
    </recommendedName>
</protein>
<dbReference type="Proteomes" id="UP000729402">
    <property type="component" value="Unassembled WGS sequence"/>
</dbReference>
<keyword evidence="2" id="KW-1185">Reference proteome</keyword>
<name>A0A8J5T5D2_ZIZPA</name>
<evidence type="ECO:0000313" key="2">
    <source>
        <dbReference type="Proteomes" id="UP000729402"/>
    </source>
</evidence>
<evidence type="ECO:0000313" key="1">
    <source>
        <dbReference type="EMBL" id="KAG8079857.1"/>
    </source>
</evidence>
<reference evidence="1" key="2">
    <citation type="submission" date="2021-02" db="EMBL/GenBank/DDBJ databases">
        <authorList>
            <person name="Kimball J.A."/>
            <person name="Haas M.W."/>
            <person name="Macchietto M."/>
            <person name="Kono T."/>
            <person name="Duquette J."/>
            <person name="Shao M."/>
        </authorList>
    </citation>
    <scope>NUCLEOTIDE SEQUENCE</scope>
    <source>
        <tissue evidence="1">Fresh leaf tissue</tissue>
    </source>
</reference>
<dbReference type="OrthoDB" id="626217at2759"/>
<proteinExistence type="predicted"/>
<organism evidence="1 2">
    <name type="scientific">Zizania palustris</name>
    <name type="common">Northern wild rice</name>
    <dbReference type="NCBI Taxonomy" id="103762"/>
    <lineage>
        <taxon>Eukaryota</taxon>
        <taxon>Viridiplantae</taxon>
        <taxon>Streptophyta</taxon>
        <taxon>Embryophyta</taxon>
        <taxon>Tracheophyta</taxon>
        <taxon>Spermatophyta</taxon>
        <taxon>Magnoliopsida</taxon>
        <taxon>Liliopsida</taxon>
        <taxon>Poales</taxon>
        <taxon>Poaceae</taxon>
        <taxon>BOP clade</taxon>
        <taxon>Oryzoideae</taxon>
        <taxon>Oryzeae</taxon>
        <taxon>Zizaniinae</taxon>
        <taxon>Zizania</taxon>
    </lineage>
</organism>
<dbReference type="AlphaFoldDB" id="A0A8J5T5D2"/>
<gene>
    <name evidence="1" type="ORF">GUJ93_ZPchr0007g3897</name>
</gene>